<keyword evidence="3" id="KW-1185">Reference proteome</keyword>
<dbReference type="EMBL" id="BSFH01000032">
    <property type="protein sequence ID" value="GLK65142.1"/>
    <property type="molecule type" value="Genomic_DNA"/>
</dbReference>
<dbReference type="PANTHER" id="PTHR33608:SF12">
    <property type="entry name" value="DUF58 DOMAIN-CONTAINING PROTEIN"/>
    <property type="match status" value="1"/>
</dbReference>
<accession>A0AAD3P064</accession>
<protein>
    <recommendedName>
        <fullName evidence="1">DUF58 domain-containing protein</fullName>
    </recommendedName>
</protein>
<evidence type="ECO:0000259" key="1">
    <source>
        <dbReference type="Pfam" id="PF01882"/>
    </source>
</evidence>
<sequence>MVAAALDHPGLRLTAAELIALRPAFRPARHRPAGARPGAIPARVAGQGMDLREIRAFAEGDDQRRIDPGATARTGQLHVRSFHEDRDDTRLLIVDFRHQMLWGTGSALRSVRAARWLARIGWQAVAQGASVALMAVKEGAPALLSAGTGTPQMLALSQTMAQAHDAALALGSGQSSLATALVQARRMVPPGGQVHLATGPDGLAGADAALSQLARGRVIRVHVILDPAETTPPRTALSVRHGHAARHGRLSPLDCGALLAHLHSLGAKARAVSPDDTG</sequence>
<dbReference type="Pfam" id="PF01882">
    <property type="entry name" value="DUF58"/>
    <property type="match status" value="1"/>
</dbReference>
<organism evidence="2 3">
    <name type="scientific">Paracoccus kondratievae</name>
    <dbReference type="NCBI Taxonomy" id="135740"/>
    <lineage>
        <taxon>Bacteria</taxon>
        <taxon>Pseudomonadati</taxon>
        <taxon>Pseudomonadota</taxon>
        <taxon>Alphaproteobacteria</taxon>
        <taxon>Rhodobacterales</taxon>
        <taxon>Paracoccaceae</taxon>
        <taxon>Paracoccus</taxon>
    </lineage>
</organism>
<dbReference type="AlphaFoldDB" id="A0AAD3P064"/>
<evidence type="ECO:0000313" key="2">
    <source>
        <dbReference type="EMBL" id="GLK65142.1"/>
    </source>
</evidence>
<comment type="caution">
    <text evidence="2">The sequence shown here is derived from an EMBL/GenBank/DDBJ whole genome shotgun (WGS) entry which is preliminary data.</text>
</comment>
<name>A0AAD3P064_9RHOB</name>
<gene>
    <name evidence="2" type="ORF">GCM10017635_26130</name>
</gene>
<dbReference type="InterPro" id="IPR002881">
    <property type="entry name" value="DUF58"/>
</dbReference>
<dbReference type="Proteomes" id="UP001143349">
    <property type="component" value="Unassembled WGS sequence"/>
</dbReference>
<feature type="domain" description="DUF58" evidence="1">
    <location>
        <begin position="53"/>
        <end position="192"/>
    </location>
</feature>
<dbReference type="PANTHER" id="PTHR33608">
    <property type="entry name" value="BLL2464 PROTEIN"/>
    <property type="match status" value="1"/>
</dbReference>
<dbReference type="RefSeq" id="WP_271179965.1">
    <property type="nucleotide sequence ID" value="NZ_BSFH01000032.1"/>
</dbReference>
<reference evidence="2" key="2">
    <citation type="submission" date="2023-01" db="EMBL/GenBank/DDBJ databases">
        <authorList>
            <person name="Sun Q."/>
            <person name="Evtushenko L."/>
        </authorList>
    </citation>
    <scope>NUCLEOTIDE SEQUENCE</scope>
    <source>
        <strain evidence="2">VKM B-2222</strain>
    </source>
</reference>
<proteinExistence type="predicted"/>
<reference evidence="2" key="1">
    <citation type="journal article" date="2014" name="Int. J. Syst. Evol. Microbiol.">
        <title>Complete genome sequence of Corynebacterium casei LMG S-19264T (=DSM 44701T), isolated from a smear-ripened cheese.</title>
        <authorList>
            <consortium name="US DOE Joint Genome Institute (JGI-PGF)"/>
            <person name="Walter F."/>
            <person name="Albersmeier A."/>
            <person name="Kalinowski J."/>
            <person name="Ruckert C."/>
        </authorList>
    </citation>
    <scope>NUCLEOTIDE SEQUENCE</scope>
    <source>
        <strain evidence="2">VKM B-2222</strain>
    </source>
</reference>
<evidence type="ECO:0000313" key="3">
    <source>
        <dbReference type="Proteomes" id="UP001143349"/>
    </source>
</evidence>